<reference evidence="2 3" key="1">
    <citation type="journal article" date="2019" name="Commun. Biol.">
        <title>The bagworm genome reveals a unique fibroin gene that provides high tensile strength.</title>
        <authorList>
            <person name="Kono N."/>
            <person name="Nakamura H."/>
            <person name="Ohtoshi R."/>
            <person name="Tomita M."/>
            <person name="Numata K."/>
            <person name="Arakawa K."/>
        </authorList>
    </citation>
    <scope>NUCLEOTIDE SEQUENCE [LARGE SCALE GENOMIC DNA]</scope>
</reference>
<organism evidence="2 3">
    <name type="scientific">Eumeta variegata</name>
    <name type="common">Bagworm moth</name>
    <name type="synonym">Eumeta japonica</name>
    <dbReference type="NCBI Taxonomy" id="151549"/>
    <lineage>
        <taxon>Eukaryota</taxon>
        <taxon>Metazoa</taxon>
        <taxon>Ecdysozoa</taxon>
        <taxon>Arthropoda</taxon>
        <taxon>Hexapoda</taxon>
        <taxon>Insecta</taxon>
        <taxon>Pterygota</taxon>
        <taxon>Neoptera</taxon>
        <taxon>Endopterygota</taxon>
        <taxon>Lepidoptera</taxon>
        <taxon>Glossata</taxon>
        <taxon>Ditrysia</taxon>
        <taxon>Tineoidea</taxon>
        <taxon>Psychidae</taxon>
        <taxon>Oiketicinae</taxon>
        <taxon>Eumeta</taxon>
    </lineage>
</organism>
<dbReference type="Proteomes" id="UP000299102">
    <property type="component" value="Unassembled WGS sequence"/>
</dbReference>
<name>A0A4C1WDK7_EUMVA</name>
<proteinExistence type="predicted"/>
<dbReference type="EMBL" id="BGZK01000519">
    <property type="protein sequence ID" value="GBP48205.1"/>
    <property type="molecule type" value="Genomic_DNA"/>
</dbReference>
<gene>
    <name evidence="2" type="ORF">EVAR_96792_1</name>
</gene>
<evidence type="ECO:0000313" key="2">
    <source>
        <dbReference type="EMBL" id="GBP48205.1"/>
    </source>
</evidence>
<feature type="non-terminal residue" evidence="2">
    <location>
        <position position="32"/>
    </location>
</feature>
<comment type="caution">
    <text evidence="2">The sequence shown here is derived from an EMBL/GenBank/DDBJ whole genome shotgun (WGS) entry which is preliminary data.</text>
</comment>
<accession>A0A4C1WDK7</accession>
<evidence type="ECO:0000256" key="1">
    <source>
        <dbReference type="SAM" id="MobiDB-lite"/>
    </source>
</evidence>
<feature type="region of interest" description="Disordered" evidence="1">
    <location>
        <begin position="1"/>
        <end position="32"/>
    </location>
</feature>
<feature type="compositionally biased region" description="Basic residues" evidence="1">
    <location>
        <begin position="22"/>
        <end position="32"/>
    </location>
</feature>
<protein>
    <submittedName>
        <fullName evidence="2">Uncharacterized protein</fullName>
    </submittedName>
</protein>
<evidence type="ECO:0000313" key="3">
    <source>
        <dbReference type="Proteomes" id="UP000299102"/>
    </source>
</evidence>
<sequence length="32" mass="3707">MSPFEACRCVSRASDRPERGSRRGVRARNRSR</sequence>
<dbReference type="AlphaFoldDB" id="A0A4C1WDK7"/>
<keyword evidence="3" id="KW-1185">Reference proteome</keyword>